<reference evidence="1 2" key="1">
    <citation type="submission" date="2017-10" db="EMBL/GenBank/DDBJ databases">
        <title>Whole genome of Pedobacter ginsengisoli T01R-27 isolated from tomato rhizosphere.</title>
        <authorList>
            <person name="Weon H.-Y."/>
            <person name="Lee S.A."/>
            <person name="Sang M.K."/>
            <person name="Song J."/>
        </authorList>
    </citation>
    <scope>NUCLEOTIDE SEQUENCE [LARGE SCALE GENOMIC DNA]</scope>
    <source>
        <strain evidence="1 2">T01R-27</strain>
    </source>
</reference>
<gene>
    <name evidence="1" type="ORF">CPT03_20290</name>
</gene>
<evidence type="ECO:0000313" key="2">
    <source>
        <dbReference type="Proteomes" id="UP000223749"/>
    </source>
</evidence>
<dbReference type="RefSeq" id="WP_099440532.1">
    <property type="nucleotide sequence ID" value="NZ_CP024091.1"/>
</dbReference>
<protein>
    <recommendedName>
        <fullName evidence="3">DUF4286 domain-containing protein</fullName>
    </recommendedName>
</protein>
<dbReference type="OrthoDB" id="1121837at2"/>
<sequence length="100" mass="11634">MLLYNVTTIIEDSSADRWLQWMQEIHIPQVMQTGLFISNRLLKVVDSPNEGVTYCSQYVVEDMDNFLEYQNKFASALIAEVNINFQNQQVSFTSLMEYIA</sequence>
<proteinExistence type="predicted"/>
<organism evidence="1 2">
    <name type="scientific">Pedobacter ginsengisoli</name>
    <dbReference type="NCBI Taxonomy" id="363852"/>
    <lineage>
        <taxon>Bacteria</taxon>
        <taxon>Pseudomonadati</taxon>
        <taxon>Bacteroidota</taxon>
        <taxon>Sphingobacteriia</taxon>
        <taxon>Sphingobacteriales</taxon>
        <taxon>Sphingobacteriaceae</taxon>
        <taxon>Pedobacter</taxon>
    </lineage>
</organism>
<dbReference type="EMBL" id="CP024091">
    <property type="protein sequence ID" value="ATP58637.1"/>
    <property type="molecule type" value="Genomic_DNA"/>
</dbReference>
<dbReference type="AlphaFoldDB" id="A0A2D1UAK3"/>
<dbReference type="InterPro" id="IPR025563">
    <property type="entry name" value="DUF4286"/>
</dbReference>
<dbReference type="Proteomes" id="UP000223749">
    <property type="component" value="Chromosome"/>
</dbReference>
<accession>A0A2D1UAK3</accession>
<dbReference type="Pfam" id="PF14114">
    <property type="entry name" value="DUF4286"/>
    <property type="match status" value="1"/>
</dbReference>
<evidence type="ECO:0000313" key="1">
    <source>
        <dbReference type="EMBL" id="ATP58637.1"/>
    </source>
</evidence>
<keyword evidence="2" id="KW-1185">Reference proteome</keyword>
<name>A0A2D1UAK3_9SPHI</name>
<dbReference type="KEGG" id="pgs:CPT03_20290"/>
<evidence type="ECO:0008006" key="3">
    <source>
        <dbReference type="Google" id="ProtNLM"/>
    </source>
</evidence>